<feature type="compositionally biased region" description="Basic and acidic residues" evidence="5">
    <location>
        <begin position="85"/>
        <end position="105"/>
    </location>
</feature>
<feature type="non-terminal residue" evidence="8">
    <location>
        <position position="137"/>
    </location>
</feature>
<name>A0AAV2R3R8_MEGNR</name>
<keyword evidence="1" id="KW-0479">Metal-binding</keyword>
<dbReference type="InterPro" id="IPR051435">
    <property type="entry name" value="RING_finger_E3_ubiq-ligases"/>
</dbReference>
<dbReference type="Gene3D" id="3.30.40.10">
    <property type="entry name" value="Zinc/RING finger domain, C3HC4 (zinc finger)"/>
    <property type="match status" value="1"/>
</dbReference>
<dbReference type="Pfam" id="PF13445">
    <property type="entry name" value="zf-RING_UBOX"/>
    <property type="match status" value="1"/>
</dbReference>
<evidence type="ECO:0000256" key="6">
    <source>
        <dbReference type="SAM" id="Phobius"/>
    </source>
</evidence>
<keyword evidence="9" id="KW-1185">Reference proteome</keyword>
<dbReference type="SUPFAM" id="SSF57850">
    <property type="entry name" value="RING/U-box"/>
    <property type="match status" value="1"/>
</dbReference>
<keyword evidence="3" id="KW-0862">Zinc</keyword>
<evidence type="ECO:0000256" key="1">
    <source>
        <dbReference type="ARBA" id="ARBA00022723"/>
    </source>
</evidence>
<evidence type="ECO:0000256" key="5">
    <source>
        <dbReference type="SAM" id="MobiDB-lite"/>
    </source>
</evidence>
<dbReference type="Proteomes" id="UP001497623">
    <property type="component" value="Unassembled WGS sequence"/>
</dbReference>
<dbReference type="GO" id="GO:0061630">
    <property type="term" value="F:ubiquitin protein ligase activity"/>
    <property type="evidence" value="ECO:0007669"/>
    <property type="project" value="TreeGrafter"/>
</dbReference>
<keyword evidence="6" id="KW-0812">Transmembrane</keyword>
<evidence type="ECO:0000259" key="7">
    <source>
        <dbReference type="PROSITE" id="PS50089"/>
    </source>
</evidence>
<dbReference type="PANTHER" id="PTHR22791:SF34">
    <property type="entry name" value="RING-TYPE DOMAIN-CONTAINING PROTEIN"/>
    <property type="match status" value="1"/>
</dbReference>
<organism evidence="8 9">
    <name type="scientific">Meganyctiphanes norvegica</name>
    <name type="common">Northern krill</name>
    <name type="synonym">Thysanopoda norvegica</name>
    <dbReference type="NCBI Taxonomy" id="48144"/>
    <lineage>
        <taxon>Eukaryota</taxon>
        <taxon>Metazoa</taxon>
        <taxon>Ecdysozoa</taxon>
        <taxon>Arthropoda</taxon>
        <taxon>Crustacea</taxon>
        <taxon>Multicrustacea</taxon>
        <taxon>Malacostraca</taxon>
        <taxon>Eumalacostraca</taxon>
        <taxon>Eucarida</taxon>
        <taxon>Euphausiacea</taxon>
        <taxon>Euphausiidae</taxon>
        <taxon>Meganyctiphanes</taxon>
    </lineage>
</organism>
<dbReference type="SMART" id="SM00184">
    <property type="entry name" value="RING"/>
    <property type="match status" value="1"/>
</dbReference>
<keyword evidence="6" id="KW-0472">Membrane</keyword>
<feature type="region of interest" description="Disordered" evidence="5">
    <location>
        <begin position="74"/>
        <end position="109"/>
    </location>
</feature>
<evidence type="ECO:0000313" key="9">
    <source>
        <dbReference type="Proteomes" id="UP001497623"/>
    </source>
</evidence>
<dbReference type="InterPro" id="IPR027370">
    <property type="entry name" value="Znf-RING_euk"/>
</dbReference>
<evidence type="ECO:0000256" key="3">
    <source>
        <dbReference type="ARBA" id="ARBA00022833"/>
    </source>
</evidence>
<evidence type="ECO:0000313" key="8">
    <source>
        <dbReference type="EMBL" id="CAL4110113.1"/>
    </source>
</evidence>
<dbReference type="GO" id="GO:0008270">
    <property type="term" value="F:zinc ion binding"/>
    <property type="evidence" value="ECO:0007669"/>
    <property type="project" value="UniProtKB-KW"/>
</dbReference>
<feature type="compositionally biased region" description="Polar residues" evidence="5">
    <location>
        <begin position="74"/>
        <end position="84"/>
    </location>
</feature>
<sequence length="137" mass="15032">MDSIKKCCVCFEGYNEEHHRPLVLPCGYTLCKACVNSVAVIRCPICRKNHTIKREELSTNYVVIELLRASGNNYQSDEQSSTESSKYKDQDSSPEKNSHKNEQKEASLVNTSGISSKKIILGVVVGGGLTLLAAPVV</sequence>
<dbReference type="EMBL" id="CAXKWB010014289">
    <property type="protein sequence ID" value="CAL4110113.1"/>
    <property type="molecule type" value="Genomic_DNA"/>
</dbReference>
<gene>
    <name evidence="8" type="ORF">MNOR_LOCUS19323</name>
</gene>
<dbReference type="AlphaFoldDB" id="A0AAV2R3R8"/>
<dbReference type="InterPro" id="IPR013083">
    <property type="entry name" value="Znf_RING/FYVE/PHD"/>
</dbReference>
<reference evidence="8 9" key="1">
    <citation type="submission" date="2024-05" db="EMBL/GenBank/DDBJ databases">
        <authorList>
            <person name="Wallberg A."/>
        </authorList>
    </citation>
    <scope>NUCLEOTIDE SEQUENCE [LARGE SCALE GENOMIC DNA]</scope>
</reference>
<keyword evidence="6" id="KW-1133">Transmembrane helix</keyword>
<dbReference type="GO" id="GO:0016567">
    <property type="term" value="P:protein ubiquitination"/>
    <property type="evidence" value="ECO:0007669"/>
    <property type="project" value="TreeGrafter"/>
</dbReference>
<feature type="domain" description="RING-type" evidence="7">
    <location>
        <begin position="7"/>
        <end position="47"/>
    </location>
</feature>
<dbReference type="PANTHER" id="PTHR22791">
    <property type="entry name" value="RING-TYPE DOMAIN-CONTAINING PROTEIN"/>
    <property type="match status" value="1"/>
</dbReference>
<dbReference type="InterPro" id="IPR001841">
    <property type="entry name" value="Znf_RING"/>
</dbReference>
<protein>
    <recommendedName>
        <fullName evidence="7">RING-type domain-containing protein</fullName>
    </recommendedName>
</protein>
<dbReference type="PROSITE" id="PS50089">
    <property type="entry name" value="ZF_RING_2"/>
    <property type="match status" value="1"/>
</dbReference>
<keyword evidence="2 4" id="KW-0863">Zinc-finger</keyword>
<comment type="caution">
    <text evidence="8">The sequence shown here is derived from an EMBL/GenBank/DDBJ whole genome shotgun (WGS) entry which is preliminary data.</text>
</comment>
<proteinExistence type="predicted"/>
<feature type="transmembrane region" description="Helical" evidence="6">
    <location>
        <begin position="119"/>
        <end position="136"/>
    </location>
</feature>
<accession>A0AAV2R3R8</accession>
<evidence type="ECO:0000256" key="2">
    <source>
        <dbReference type="ARBA" id="ARBA00022771"/>
    </source>
</evidence>
<evidence type="ECO:0000256" key="4">
    <source>
        <dbReference type="PROSITE-ProRule" id="PRU00175"/>
    </source>
</evidence>